<dbReference type="Proteomes" id="UP000054559">
    <property type="component" value="Unassembled WGS sequence"/>
</dbReference>
<organism evidence="1 2">
    <name type="scientific">Coccidioides immitis RMSCC 3703</name>
    <dbReference type="NCBI Taxonomy" id="454286"/>
    <lineage>
        <taxon>Eukaryota</taxon>
        <taxon>Fungi</taxon>
        <taxon>Dikarya</taxon>
        <taxon>Ascomycota</taxon>
        <taxon>Pezizomycotina</taxon>
        <taxon>Eurotiomycetes</taxon>
        <taxon>Eurotiomycetidae</taxon>
        <taxon>Onygenales</taxon>
        <taxon>Onygenaceae</taxon>
        <taxon>Coccidioides</taxon>
    </lineage>
</organism>
<accession>A0A0J8TL55</accession>
<protein>
    <submittedName>
        <fullName evidence="1">Uncharacterized protein</fullName>
    </submittedName>
</protein>
<evidence type="ECO:0000313" key="2">
    <source>
        <dbReference type="Proteomes" id="UP000054559"/>
    </source>
</evidence>
<sequence>MQRLDVALQFLPSRFELAFSDETAVFLTSSLIMVSPSRSLGRQSNLETSLKPQRPALHVTFVGATIPTMGRTLGTQRIWDPSASHFVAPASLSNVLLRDPSVGCAPDRIQTPDMRANLKLGYRYYDLLAKFDPHSQYL</sequence>
<name>A0A0J8TL55_COCIT</name>
<gene>
    <name evidence="1" type="ORF">CISG_04485</name>
</gene>
<dbReference type="AlphaFoldDB" id="A0A0J8TL55"/>
<dbReference type="EMBL" id="DS268135">
    <property type="protein sequence ID" value="KMU74412.1"/>
    <property type="molecule type" value="Genomic_DNA"/>
</dbReference>
<reference evidence="2" key="1">
    <citation type="journal article" date="2010" name="Genome Res.">
        <title>Population genomic sequencing of Coccidioides fungi reveals recent hybridization and transposon control.</title>
        <authorList>
            <person name="Neafsey D.E."/>
            <person name="Barker B.M."/>
            <person name="Sharpton T.J."/>
            <person name="Stajich J.E."/>
            <person name="Park D.J."/>
            <person name="Whiston E."/>
            <person name="Hung C.-Y."/>
            <person name="McMahan C."/>
            <person name="White J."/>
            <person name="Sykes S."/>
            <person name="Heiman D."/>
            <person name="Young S."/>
            <person name="Zeng Q."/>
            <person name="Abouelleil A."/>
            <person name="Aftuck L."/>
            <person name="Bessette D."/>
            <person name="Brown A."/>
            <person name="FitzGerald M."/>
            <person name="Lui A."/>
            <person name="Macdonald J.P."/>
            <person name="Priest M."/>
            <person name="Orbach M.J."/>
            <person name="Galgiani J.N."/>
            <person name="Kirkland T.N."/>
            <person name="Cole G.T."/>
            <person name="Birren B.W."/>
            <person name="Henn M.R."/>
            <person name="Taylor J.W."/>
            <person name="Rounsley S.D."/>
        </authorList>
    </citation>
    <scope>NUCLEOTIDE SEQUENCE [LARGE SCALE GENOMIC DNA]</scope>
    <source>
        <strain evidence="2">RMSCC 3703</strain>
    </source>
</reference>
<evidence type="ECO:0000313" key="1">
    <source>
        <dbReference type="EMBL" id="KMU74412.1"/>
    </source>
</evidence>
<proteinExistence type="predicted"/>